<dbReference type="EMBL" id="WBMP01000009">
    <property type="protein sequence ID" value="KAE8545383.1"/>
    <property type="molecule type" value="Genomic_DNA"/>
</dbReference>
<dbReference type="RefSeq" id="WP_121206895.1">
    <property type="nucleotide sequence ID" value="NZ_RBJB01000002.1"/>
</dbReference>
<evidence type="ECO:0000313" key="1">
    <source>
        <dbReference type="EMBL" id="KAE8545383.1"/>
    </source>
</evidence>
<sequence>MAAVTVEFPENLTLAKLDPALRQLATELGCEIRLGANRTYKVVPREKNVVRLPVRLRQINQPGPGAA</sequence>
<proteinExistence type="predicted"/>
<comment type="caution">
    <text evidence="1">The sequence shown here is derived from an EMBL/GenBank/DDBJ whole genome shotgun (WGS) entry which is preliminary data.</text>
</comment>
<organism evidence="1 2">
    <name type="scientific">Marinobacter nauticus</name>
    <name type="common">Marinobacter hydrocarbonoclasticus</name>
    <name type="synonym">Marinobacter aquaeolei</name>
    <dbReference type="NCBI Taxonomy" id="2743"/>
    <lineage>
        <taxon>Bacteria</taxon>
        <taxon>Pseudomonadati</taxon>
        <taxon>Pseudomonadota</taxon>
        <taxon>Gammaproteobacteria</taxon>
        <taxon>Pseudomonadales</taxon>
        <taxon>Marinobacteraceae</taxon>
        <taxon>Marinobacter</taxon>
    </lineage>
</organism>
<dbReference type="Proteomes" id="UP000469950">
    <property type="component" value="Unassembled WGS sequence"/>
</dbReference>
<protein>
    <submittedName>
        <fullName evidence="1">Uncharacterized protein</fullName>
    </submittedName>
</protein>
<accession>A0A495ITG5</accession>
<gene>
    <name evidence="1" type="ORF">F6453_2355</name>
</gene>
<name>A0A495ITG5_MARNT</name>
<dbReference type="AlphaFoldDB" id="A0A495ITG5"/>
<reference evidence="1 2" key="1">
    <citation type="submission" date="2019-10" db="EMBL/GenBank/DDBJ databases">
        <title>Draft genome sequence of Marinobacter hydrocarbonoclasticus NCT7M from the microbiome of the marine copepod.</title>
        <authorList>
            <person name="Nuttall R."/>
            <person name="Sharma G."/>
            <person name="Moisander P."/>
        </authorList>
    </citation>
    <scope>NUCLEOTIDE SEQUENCE [LARGE SCALE GENOMIC DNA]</scope>
    <source>
        <strain evidence="1 2">NCT7M</strain>
    </source>
</reference>
<evidence type="ECO:0000313" key="2">
    <source>
        <dbReference type="Proteomes" id="UP000469950"/>
    </source>
</evidence>